<comment type="caution">
    <text evidence="2">The sequence shown here is derived from an EMBL/GenBank/DDBJ whole genome shotgun (WGS) entry which is preliminary data.</text>
</comment>
<feature type="transmembrane region" description="Helical" evidence="1">
    <location>
        <begin position="41"/>
        <end position="60"/>
    </location>
</feature>
<evidence type="ECO:0000313" key="3">
    <source>
        <dbReference type="Proteomes" id="UP000029443"/>
    </source>
</evidence>
<evidence type="ECO:0008006" key="4">
    <source>
        <dbReference type="Google" id="ProtNLM"/>
    </source>
</evidence>
<feature type="transmembrane region" description="Helical" evidence="1">
    <location>
        <begin position="114"/>
        <end position="133"/>
    </location>
</feature>
<name>A0ABR4WAL7_9GAMM</name>
<feature type="transmembrane region" description="Helical" evidence="1">
    <location>
        <begin position="216"/>
        <end position="236"/>
    </location>
</feature>
<keyword evidence="1" id="KW-1133">Transmembrane helix</keyword>
<keyword evidence="3" id="KW-1185">Reference proteome</keyword>
<protein>
    <recommendedName>
        <fullName evidence="4">Tetratricopeptide repeat protein</fullName>
    </recommendedName>
</protein>
<sequence>MDGRNDSLIEARCLLCNQELESSEQGQGGPLWRQLDRYLRYPFAPVLLPLLVLWALLASLVPPLPVMVPVVLLAGLPTWGFARAVMTLRSHPGKARKSNAPGWDCLSDMGGWKAALLQALPVLLVMVPAGFVLMVSVPAGLLIGAVGLLLVPAFWLAIQAQGAEPGSYAAALTYIFSAPRDYAVAALLASVGWLLGVALVAVAVDVMPLPLAQGLAGALAAVWWLALACLCGDILARHGRLWGLDQGGKKVTTSLEERRQRIQLCAGRFDKVLLSTAKTLKSKKATVADWQRYDRLLDITGRDDERRSAAPTYLEMLVVSDAWTEALALLARQRDVEPTWLPASPSLRLALARGIHEQEPKIAVGLLKDLHDRHPDFSELGDAYLLLAKILAEQFGLAGKAEQYLRFVESQCRDAKLRKQVADYRAAWG</sequence>
<feature type="transmembrane region" description="Helical" evidence="1">
    <location>
        <begin position="66"/>
        <end position="86"/>
    </location>
</feature>
<keyword evidence="1" id="KW-0472">Membrane</keyword>
<accession>A0ABR4WAL7</accession>
<keyword evidence="1" id="KW-0812">Transmembrane</keyword>
<dbReference type="Proteomes" id="UP000029443">
    <property type="component" value="Unassembled WGS sequence"/>
</dbReference>
<organism evidence="2 3">
    <name type="scientific">Alcanivorax jadensis T9</name>
    <dbReference type="NCBI Taxonomy" id="1177181"/>
    <lineage>
        <taxon>Bacteria</taxon>
        <taxon>Pseudomonadati</taxon>
        <taxon>Pseudomonadota</taxon>
        <taxon>Gammaproteobacteria</taxon>
        <taxon>Oceanospirillales</taxon>
        <taxon>Alcanivoracaceae</taxon>
        <taxon>Alcanivorax</taxon>
    </lineage>
</organism>
<evidence type="ECO:0000313" key="2">
    <source>
        <dbReference type="EMBL" id="KGD60446.1"/>
    </source>
</evidence>
<evidence type="ECO:0000256" key="1">
    <source>
        <dbReference type="SAM" id="Phobius"/>
    </source>
</evidence>
<proteinExistence type="predicted"/>
<reference evidence="2 3" key="1">
    <citation type="submission" date="2012-09" db="EMBL/GenBank/DDBJ databases">
        <title>Genome Sequence of alkane-degrading Bacterium Alcanivorax jadensis T9.</title>
        <authorList>
            <person name="Lai Q."/>
            <person name="Shao Z."/>
        </authorList>
    </citation>
    <scope>NUCLEOTIDE SEQUENCE [LARGE SCALE GENOMIC DNA]</scope>
    <source>
        <strain evidence="2 3">T9</strain>
    </source>
</reference>
<feature type="transmembrane region" description="Helical" evidence="1">
    <location>
        <begin position="139"/>
        <end position="158"/>
    </location>
</feature>
<feature type="transmembrane region" description="Helical" evidence="1">
    <location>
        <begin position="182"/>
        <end position="204"/>
    </location>
</feature>
<dbReference type="EMBL" id="ARXU01000011">
    <property type="protein sequence ID" value="KGD60446.1"/>
    <property type="molecule type" value="Genomic_DNA"/>
</dbReference>
<gene>
    <name evidence="2" type="ORF">T9A_02623</name>
</gene>